<comment type="caution">
    <text evidence="1">The sequence shown here is derived from an EMBL/GenBank/DDBJ whole genome shotgun (WGS) entry which is preliminary data.</text>
</comment>
<dbReference type="Pfam" id="PF06108">
    <property type="entry name" value="DUF952"/>
    <property type="match status" value="1"/>
</dbReference>
<accession>A0ABV3CUR6</accession>
<dbReference type="EMBL" id="JBEZAM010000012">
    <property type="protein sequence ID" value="MEU7293954.1"/>
    <property type="molecule type" value="Genomic_DNA"/>
</dbReference>
<reference evidence="1 2" key="1">
    <citation type="submission" date="2024-06" db="EMBL/GenBank/DDBJ databases">
        <title>The Natural Products Discovery Center: Release of the First 8490 Sequenced Strains for Exploring Actinobacteria Biosynthetic Diversity.</title>
        <authorList>
            <person name="Kalkreuter E."/>
            <person name="Kautsar S.A."/>
            <person name="Yang D."/>
            <person name="Bader C.D."/>
            <person name="Teijaro C.N."/>
            <person name="Fluegel L."/>
            <person name="Davis C.M."/>
            <person name="Simpson J.R."/>
            <person name="Lauterbach L."/>
            <person name="Steele A.D."/>
            <person name="Gui C."/>
            <person name="Meng S."/>
            <person name="Li G."/>
            <person name="Viehrig K."/>
            <person name="Ye F."/>
            <person name="Su P."/>
            <person name="Kiefer A.F."/>
            <person name="Nichols A."/>
            <person name="Cepeda A.J."/>
            <person name="Yan W."/>
            <person name="Fan B."/>
            <person name="Jiang Y."/>
            <person name="Adhikari A."/>
            <person name="Zheng C.-J."/>
            <person name="Schuster L."/>
            <person name="Cowan T.M."/>
            <person name="Smanski M.J."/>
            <person name="Chevrette M.G."/>
            <person name="De Carvalho L.P.S."/>
            <person name="Shen B."/>
        </authorList>
    </citation>
    <scope>NUCLEOTIDE SEQUENCE [LARGE SCALE GENOMIC DNA]</scope>
    <source>
        <strain evidence="1 2">NPDC045705</strain>
    </source>
</reference>
<name>A0ABV3CUR6_STREX</name>
<sequence>MIYHVVTSAEWAGWNARPDAPYAPASLAEDGFVHCSPDEKTTLAVVNAYLRTAPRPLLVLLLAEDRLTSRLAFEAAAPTPPPGVDEGVLFPHLFGPVDRGAVDRILEVVWDEDGSRATGLKEWS</sequence>
<organism evidence="1 2">
    <name type="scientific">Streptomyces exfoliatus</name>
    <name type="common">Streptomyces hydrogenans</name>
    <dbReference type="NCBI Taxonomy" id="1905"/>
    <lineage>
        <taxon>Bacteria</taxon>
        <taxon>Bacillati</taxon>
        <taxon>Actinomycetota</taxon>
        <taxon>Actinomycetes</taxon>
        <taxon>Kitasatosporales</taxon>
        <taxon>Streptomycetaceae</taxon>
        <taxon>Streptomyces</taxon>
    </lineage>
</organism>
<gene>
    <name evidence="1" type="ORF">AB0A76_12225</name>
</gene>
<dbReference type="SUPFAM" id="SSF56399">
    <property type="entry name" value="ADP-ribosylation"/>
    <property type="match status" value="1"/>
</dbReference>
<dbReference type="Proteomes" id="UP001551210">
    <property type="component" value="Unassembled WGS sequence"/>
</dbReference>
<keyword evidence="2" id="KW-1185">Reference proteome</keyword>
<protein>
    <submittedName>
        <fullName evidence="1">DUF952 domain-containing protein</fullName>
    </submittedName>
</protein>
<evidence type="ECO:0000313" key="2">
    <source>
        <dbReference type="Proteomes" id="UP001551210"/>
    </source>
</evidence>
<dbReference type="InterPro" id="IPR009297">
    <property type="entry name" value="DUF952"/>
</dbReference>
<dbReference type="Gene3D" id="3.20.170.20">
    <property type="entry name" value="Protein of unknown function DUF952"/>
    <property type="match status" value="1"/>
</dbReference>
<proteinExistence type="predicted"/>
<dbReference type="RefSeq" id="WP_030210001.1">
    <property type="nucleotide sequence ID" value="NZ_JBEZAM010000012.1"/>
</dbReference>
<evidence type="ECO:0000313" key="1">
    <source>
        <dbReference type="EMBL" id="MEU7293954.1"/>
    </source>
</evidence>